<evidence type="ECO:0000313" key="3">
    <source>
        <dbReference type="Proteomes" id="UP001652740"/>
    </source>
</evidence>
<keyword evidence="4" id="KW-0722">Serine protease inhibitor</keyword>
<organism evidence="3 4">
    <name type="scientific">Galleria mellonella</name>
    <name type="common">Greater wax moth</name>
    <dbReference type="NCBI Taxonomy" id="7137"/>
    <lineage>
        <taxon>Eukaryota</taxon>
        <taxon>Metazoa</taxon>
        <taxon>Ecdysozoa</taxon>
        <taxon>Arthropoda</taxon>
        <taxon>Hexapoda</taxon>
        <taxon>Insecta</taxon>
        <taxon>Pterygota</taxon>
        <taxon>Neoptera</taxon>
        <taxon>Endopterygota</taxon>
        <taxon>Lepidoptera</taxon>
        <taxon>Glossata</taxon>
        <taxon>Ditrysia</taxon>
        <taxon>Pyraloidea</taxon>
        <taxon>Pyralidae</taxon>
        <taxon>Galleriinae</taxon>
        <taxon>Galleria</taxon>
    </lineage>
</organism>
<dbReference type="KEGG" id="gmw:113511958"/>
<gene>
    <name evidence="4" type="primary">LOC113511958</name>
</gene>
<dbReference type="SUPFAM" id="SSF57567">
    <property type="entry name" value="Serine protease inhibitors"/>
    <property type="match status" value="1"/>
</dbReference>
<accession>A0A6J1WCZ3</accession>
<dbReference type="Gene3D" id="2.10.25.10">
    <property type="entry name" value="Laminin"/>
    <property type="match status" value="1"/>
</dbReference>
<evidence type="ECO:0000256" key="1">
    <source>
        <dbReference type="SAM" id="SignalP"/>
    </source>
</evidence>
<keyword evidence="3" id="KW-1185">Reference proteome</keyword>
<dbReference type="Proteomes" id="UP001652740">
    <property type="component" value="Unplaced"/>
</dbReference>
<feature type="chain" id="PRO_5045237341" evidence="1">
    <location>
        <begin position="22"/>
        <end position="101"/>
    </location>
</feature>
<keyword evidence="4" id="KW-0646">Protease inhibitor</keyword>
<dbReference type="AlphaFoldDB" id="A0A6J1WCZ3"/>
<dbReference type="GeneID" id="113511958"/>
<feature type="signal peptide" evidence="1">
    <location>
        <begin position="1"/>
        <end position="21"/>
    </location>
</feature>
<dbReference type="RefSeq" id="XP_026751494.2">
    <property type="nucleotide sequence ID" value="XM_026895693.3"/>
</dbReference>
<dbReference type="InterPro" id="IPR002919">
    <property type="entry name" value="TIL_dom"/>
</dbReference>
<feature type="domain" description="TIL" evidence="2">
    <location>
        <begin position="26"/>
        <end position="90"/>
    </location>
</feature>
<keyword evidence="1" id="KW-0732">Signal</keyword>
<dbReference type="InParanoid" id="A0A6J1WCZ3"/>
<evidence type="ECO:0000259" key="2">
    <source>
        <dbReference type="Pfam" id="PF01826"/>
    </source>
</evidence>
<proteinExistence type="predicted"/>
<dbReference type="GO" id="GO:0004867">
    <property type="term" value="F:serine-type endopeptidase inhibitor activity"/>
    <property type="evidence" value="ECO:0007669"/>
    <property type="project" value="UniProtKB-KW"/>
</dbReference>
<evidence type="ECO:0000313" key="4">
    <source>
        <dbReference type="RefSeq" id="XP_026751494.2"/>
    </source>
</evidence>
<dbReference type="CDD" id="cd19941">
    <property type="entry name" value="TIL"/>
    <property type="match status" value="1"/>
</dbReference>
<dbReference type="InterPro" id="IPR036084">
    <property type="entry name" value="Ser_inhib-like_sf"/>
</dbReference>
<dbReference type="Pfam" id="PF01826">
    <property type="entry name" value="TIL"/>
    <property type="match status" value="1"/>
</dbReference>
<sequence>MFKSVFILALVANVFFLVSSADTCSGQNEVYDTCPPICPPQTCDAIGKIYHCPNIPANPTEVPGYCKPACRCISKYFRNQNNECVSVEECKNENSDSLSNE</sequence>
<name>A0A6J1WCZ3_GALME</name>
<protein>
    <submittedName>
        <fullName evidence="4">Venom serine protease inhibitor-like</fullName>
    </submittedName>
</protein>
<reference evidence="4" key="1">
    <citation type="submission" date="2025-08" db="UniProtKB">
        <authorList>
            <consortium name="RefSeq"/>
        </authorList>
    </citation>
    <scope>IDENTIFICATION</scope>
    <source>
        <tissue evidence="4">Whole larvae</tissue>
    </source>
</reference>